<protein>
    <recommendedName>
        <fullName evidence="8">Gram-positive cocci surface proteins LPxTG domain-containing protein</fullName>
    </recommendedName>
</protein>
<organism evidence="9 10">
    <name type="scientific">Streptomyces spororaveus</name>
    <dbReference type="NCBI Taxonomy" id="284039"/>
    <lineage>
        <taxon>Bacteria</taxon>
        <taxon>Bacillati</taxon>
        <taxon>Actinomycetota</taxon>
        <taxon>Actinomycetes</taxon>
        <taxon>Kitasatosporales</taxon>
        <taxon>Streptomycetaceae</taxon>
        <taxon>Streptomyces</taxon>
    </lineage>
</organism>
<feature type="region of interest" description="Disordered" evidence="5">
    <location>
        <begin position="475"/>
        <end position="516"/>
    </location>
</feature>
<evidence type="ECO:0000313" key="10">
    <source>
        <dbReference type="Proteomes" id="UP000608522"/>
    </source>
</evidence>
<evidence type="ECO:0000256" key="7">
    <source>
        <dbReference type="SAM" id="SignalP"/>
    </source>
</evidence>
<evidence type="ECO:0000256" key="1">
    <source>
        <dbReference type="ARBA" id="ARBA00022512"/>
    </source>
</evidence>
<sequence length="561" mass="57196">MRKRTSLLAAGALVALGLATTPAHAADPVFTLAGPAGIGLRPHPGQGGEPQKTSVEFRIVNDSDKTFDRQSTFTIDLGALKGIADVTLAKHQGADCKLTAAAVTCKRWALWTGESTVVDLDLTAAKDSKVGATADLTVTGAAEGATFKSATTKVRVGGPDLVLERARLKAEQKPGDKQNLSIVFANEGTDPVDGVVLEMRTSHGIDLVEQYDNCSYSDDTRPGRPWTTGWTTVQCLLEGEYEPGAVYGVDGPLTLKAAPHAFMDGLTYAVYAAGDQPKAAKNRAPASAAKPAGGNKLAAAKQAPKAAARSAQPAADLDPWNNIQEFDFATRNTADLVATGASLTGKAGDTVDVDFGFRNNGPAWVADLRLGDDIARTDVVIPAGARVTKVPAGCKGVNADGGDREQALGAPRYFCSSGHVVGEKETFSYPFQLKIEKAVADAKGSVTVGRATPQGTTGQRWDPNHGNDTAALVINAKGTGPTPSPTPSGTTTASPAPTGSATPTATTTPSGSATGTGVTANGGGLASTGSSAQAIALGGAVLLAVGGGLFLAFRRKAGGHA</sequence>
<proteinExistence type="predicted"/>
<name>A0ABQ3TCV9_9ACTN</name>
<dbReference type="NCBIfam" id="TIGR01167">
    <property type="entry name" value="LPXTG_anchor"/>
    <property type="match status" value="1"/>
</dbReference>
<evidence type="ECO:0000256" key="2">
    <source>
        <dbReference type="ARBA" id="ARBA00022525"/>
    </source>
</evidence>
<evidence type="ECO:0000256" key="5">
    <source>
        <dbReference type="SAM" id="MobiDB-lite"/>
    </source>
</evidence>
<dbReference type="RefSeq" id="WP_202200113.1">
    <property type="nucleotide sequence ID" value="NZ_BAAATO010000001.1"/>
</dbReference>
<dbReference type="InterPro" id="IPR019931">
    <property type="entry name" value="LPXTG_anchor"/>
</dbReference>
<evidence type="ECO:0000256" key="6">
    <source>
        <dbReference type="SAM" id="Phobius"/>
    </source>
</evidence>
<feature type="region of interest" description="Disordered" evidence="5">
    <location>
        <begin position="282"/>
        <end position="316"/>
    </location>
</feature>
<dbReference type="Proteomes" id="UP000608522">
    <property type="component" value="Unassembled WGS sequence"/>
</dbReference>
<comment type="caution">
    <text evidence="9">The sequence shown here is derived from an EMBL/GenBank/DDBJ whole genome shotgun (WGS) entry which is preliminary data.</text>
</comment>
<keyword evidence="10" id="KW-1185">Reference proteome</keyword>
<keyword evidence="1" id="KW-0134">Cell wall</keyword>
<evidence type="ECO:0000256" key="3">
    <source>
        <dbReference type="ARBA" id="ARBA00022729"/>
    </source>
</evidence>
<feature type="transmembrane region" description="Helical" evidence="6">
    <location>
        <begin position="534"/>
        <end position="553"/>
    </location>
</feature>
<keyword evidence="4" id="KW-0572">Peptidoglycan-anchor</keyword>
<keyword evidence="6" id="KW-0472">Membrane</keyword>
<accession>A0ABQ3TCV9</accession>
<feature type="signal peptide" evidence="7">
    <location>
        <begin position="1"/>
        <end position="25"/>
    </location>
</feature>
<feature type="chain" id="PRO_5045988853" description="Gram-positive cocci surface proteins LPxTG domain-containing protein" evidence="7">
    <location>
        <begin position="26"/>
        <end position="561"/>
    </location>
</feature>
<keyword evidence="2" id="KW-0964">Secreted</keyword>
<keyword evidence="3 7" id="KW-0732">Signal</keyword>
<feature type="domain" description="Gram-positive cocci surface proteins LPxTG" evidence="8">
    <location>
        <begin position="525"/>
        <end position="561"/>
    </location>
</feature>
<feature type="compositionally biased region" description="Low complexity" evidence="5">
    <location>
        <begin position="487"/>
        <end position="516"/>
    </location>
</feature>
<dbReference type="EMBL" id="BNED01000005">
    <property type="protein sequence ID" value="GHI78249.1"/>
    <property type="molecule type" value="Genomic_DNA"/>
</dbReference>
<feature type="compositionally biased region" description="Low complexity" evidence="5">
    <location>
        <begin position="282"/>
        <end position="315"/>
    </location>
</feature>
<evidence type="ECO:0000313" key="9">
    <source>
        <dbReference type="EMBL" id="GHI78249.1"/>
    </source>
</evidence>
<feature type="region of interest" description="Disordered" evidence="5">
    <location>
        <begin position="449"/>
        <end position="468"/>
    </location>
</feature>
<evidence type="ECO:0000256" key="4">
    <source>
        <dbReference type="ARBA" id="ARBA00023088"/>
    </source>
</evidence>
<evidence type="ECO:0000259" key="8">
    <source>
        <dbReference type="PROSITE" id="PS50847"/>
    </source>
</evidence>
<keyword evidence="6" id="KW-0812">Transmembrane</keyword>
<keyword evidence="6" id="KW-1133">Transmembrane helix</keyword>
<dbReference type="PROSITE" id="PS50847">
    <property type="entry name" value="GRAM_POS_ANCHORING"/>
    <property type="match status" value="1"/>
</dbReference>
<reference evidence="10" key="1">
    <citation type="submission" date="2023-07" db="EMBL/GenBank/DDBJ databases">
        <title>Whole genome shotgun sequence of Streptomyces spororaveus NBRC 15456.</title>
        <authorList>
            <person name="Komaki H."/>
            <person name="Tamura T."/>
        </authorList>
    </citation>
    <scope>NUCLEOTIDE SEQUENCE [LARGE SCALE GENOMIC DNA]</scope>
    <source>
        <strain evidence="10">NBRC 15456</strain>
    </source>
</reference>
<gene>
    <name evidence="9" type="ORF">Sspor_38100</name>
</gene>